<evidence type="ECO:0000313" key="2">
    <source>
        <dbReference type="Proteomes" id="UP001500235"/>
    </source>
</evidence>
<dbReference type="Proteomes" id="UP001500235">
    <property type="component" value="Unassembled WGS sequence"/>
</dbReference>
<comment type="caution">
    <text evidence="1">The sequence shown here is derived from an EMBL/GenBank/DDBJ whole genome shotgun (WGS) entry which is preliminary data.</text>
</comment>
<sequence>MWRWMAISEALLLSACGLLYPSDKLRHRITVNVDTPAGIREGSSVIETRVEEGKSWGDASGTRFRLKGEAVAVDLPGGRTLYALLRPADSGLGDASGYQTRLLWEALRGRGSSSAGGNTSAMDVMEARAAAKEAKVKLELPAHLYPLLVTFRDPADPASITRVEPSQLAAHFGAGVRLRGMAVEVTDAAVTEGLESRLPDRFWRRWAATHKAQMSLNGGIMRNPFFQSLAGNLSRNDFREGEKGP</sequence>
<evidence type="ECO:0008006" key="3">
    <source>
        <dbReference type="Google" id="ProtNLM"/>
    </source>
</evidence>
<proteinExistence type="predicted"/>
<keyword evidence="2" id="KW-1185">Reference proteome</keyword>
<name>A0ABP7T531_9SPHN</name>
<accession>A0ABP7T531</accession>
<dbReference type="EMBL" id="BAABBQ010000001">
    <property type="protein sequence ID" value="GAA4021207.1"/>
    <property type="molecule type" value="Genomic_DNA"/>
</dbReference>
<protein>
    <recommendedName>
        <fullName evidence="3">Lipoprotein</fullName>
    </recommendedName>
</protein>
<organism evidence="1 2">
    <name type="scientific">Sphingomonas swuensis</name>
    <dbReference type="NCBI Taxonomy" id="977800"/>
    <lineage>
        <taxon>Bacteria</taxon>
        <taxon>Pseudomonadati</taxon>
        <taxon>Pseudomonadota</taxon>
        <taxon>Alphaproteobacteria</taxon>
        <taxon>Sphingomonadales</taxon>
        <taxon>Sphingomonadaceae</taxon>
        <taxon>Sphingomonas</taxon>
    </lineage>
</organism>
<reference evidence="2" key="1">
    <citation type="journal article" date="2019" name="Int. J. Syst. Evol. Microbiol.">
        <title>The Global Catalogue of Microorganisms (GCM) 10K type strain sequencing project: providing services to taxonomists for standard genome sequencing and annotation.</title>
        <authorList>
            <consortium name="The Broad Institute Genomics Platform"/>
            <consortium name="The Broad Institute Genome Sequencing Center for Infectious Disease"/>
            <person name="Wu L."/>
            <person name="Ma J."/>
        </authorList>
    </citation>
    <scope>NUCLEOTIDE SEQUENCE [LARGE SCALE GENOMIC DNA]</scope>
    <source>
        <strain evidence="2">JCM 17563</strain>
    </source>
</reference>
<gene>
    <name evidence="1" type="ORF">GCM10022280_22210</name>
</gene>
<evidence type="ECO:0000313" key="1">
    <source>
        <dbReference type="EMBL" id="GAA4021207.1"/>
    </source>
</evidence>
<dbReference type="RefSeq" id="WP_344707453.1">
    <property type="nucleotide sequence ID" value="NZ_BAABBQ010000001.1"/>
</dbReference>